<dbReference type="OrthoDB" id="4349639at2"/>
<organism evidence="2 3">
    <name type="scientific">Streptomyces alboflavus</name>
    <dbReference type="NCBI Taxonomy" id="67267"/>
    <lineage>
        <taxon>Bacteria</taxon>
        <taxon>Bacillati</taxon>
        <taxon>Actinomycetota</taxon>
        <taxon>Actinomycetes</taxon>
        <taxon>Kitasatosporales</taxon>
        <taxon>Streptomycetaceae</taxon>
        <taxon>Streptomyces</taxon>
    </lineage>
</organism>
<feature type="region of interest" description="Disordered" evidence="1">
    <location>
        <begin position="75"/>
        <end position="103"/>
    </location>
</feature>
<keyword evidence="3" id="KW-1185">Reference proteome</keyword>
<name>A0A1Z1WN51_9ACTN</name>
<dbReference type="AlphaFoldDB" id="A0A1Z1WN51"/>
<gene>
    <name evidence="2" type="ORF">SMD44_07357</name>
</gene>
<dbReference type="EMBL" id="CP021748">
    <property type="protein sequence ID" value="ARX87875.1"/>
    <property type="molecule type" value="Genomic_DNA"/>
</dbReference>
<dbReference type="Proteomes" id="UP000195880">
    <property type="component" value="Chromosome"/>
</dbReference>
<evidence type="ECO:0000313" key="2">
    <source>
        <dbReference type="EMBL" id="ARX87875.1"/>
    </source>
</evidence>
<evidence type="ECO:0000256" key="1">
    <source>
        <dbReference type="SAM" id="MobiDB-lite"/>
    </source>
</evidence>
<sequence>MTDTEKMPEGPPYFIEIEGRGAVQVPEEFGRPVPHAVRTTEIVGFWTPERFRSLAVVEEILKGLPYQQDDQAEDLNRQMEKQRAQQHPAARHSAGGPDKKASRRGTYRIRYNRTTNHIDGIAERTKGTDLDYAFSACPAISRATTSISVSLAVGEEFDDLGEALQAARTGRRKLCKACEKAAVAVLSAAD</sequence>
<dbReference type="RefSeq" id="WP_087886608.1">
    <property type="nucleotide sequence ID" value="NZ_CP021748.1"/>
</dbReference>
<proteinExistence type="predicted"/>
<protein>
    <submittedName>
        <fullName evidence="2">Uncharacterized protein</fullName>
    </submittedName>
</protein>
<evidence type="ECO:0000313" key="3">
    <source>
        <dbReference type="Proteomes" id="UP000195880"/>
    </source>
</evidence>
<accession>A0A1Z1WN51</accession>
<reference evidence="2 3" key="1">
    <citation type="submission" date="2017-05" db="EMBL/GenBank/DDBJ databases">
        <title>Streptomyces alboflavus Genome sequencing and assembly.</title>
        <authorList>
            <person name="Wang Y."/>
            <person name="Du B."/>
            <person name="Ding Y."/>
            <person name="Liu H."/>
            <person name="Hou Q."/>
            <person name="Liu K."/>
            <person name="Wang C."/>
            <person name="Yao L."/>
        </authorList>
    </citation>
    <scope>NUCLEOTIDE SEQUENCE [LARGE SCALE GENOMIC DNA]</scope>
    <source>
        <strain evidence="2 3">MDJK44</strain>
    </source>
</reference>
<dbReference type="KEGG" id="salf:SMD44_07357"/>